<feature type="transmembrane region" description="Helical" evidence="2">
    <location>
        <begin position="65"/>
        <end position="82"/>
    </location>
</feature>
<name>A0ABX1TKS5_9GAMM</name>
<comment type="caution">
    <text evidence="4">The sequence shown here is derived from an EMBL/GenBank/DDBJ whole genome shotgun (WGS) entry which is preliminary data.</text>
</comment>
<dbReference type="SUPFAM" id="SSF56219">
    <property type="entry name" value="DNase I-like"/>
    <property type="match status" value="1"/>
</dbReference>
<evidence type="ECO:0000313" key="4">
    <source>
        <dbReference type="EMBL" id="NMQ20008.1"/>
    </source>
</evidence>
<feature type="domain" description="Endonuclease/exonuclease/phosphatase" evidence="3">
    <location>
        <begin position="129"/>
        <end position="331"/>
    </location>
</feature>
<organism evidence="4 5">
    <name type="scientific">Candidatus Competibacter phosphatis</name>
    <dbReference type="NCBI Taxonomy" id="221280"/>
    <lineage>
        <taxon>Bacteria</taxon>
        <taxon>Pseudomonadati</taxon>
        <taxon>Pseudomonadota</taxon>
        <taxon>Gammaproteobacteria</taxon>
        <taxon>Candidatus Competibacteraceae</taxon>
        <taxon>Candidatus Competibacter</taxon>
    </lineage>
</organism>
<dbReference type="EMBL" id="SPMZ01000036">
    <property type="protein sequence ID" value="NMQ20008.1"/>
    <property type="molecule type" value="Genomic_DNA"/>
</dbReference>
<dbReference type="Gene3D" id="3.60.10.10">
    <property type="entry name" value="Endonuclease/exonuclease/phosphatase"/>
    <property type="match status" value="1"/>
</dbReference>
<dbReference type="InterPro" id="IPR036691">
    <property type="entry name" value="Endo/exonu/phosph_ase_sf"/>
</dbReference>
<accession>A0ABX1TKS5</accession>
<evidence type="ECO:0000313" key="5">
    <source>
        <dbReference type="Proteomes" id="UP000760480"/>
    </source>
</evidence>
<keyword evidence="5" id="KW-1185">Reference proteome</keyword>
<evidence type="ECO:0000256" key="1">
    <source>
        <dbReference type="SAM" id="MobiDB-lite"/>
    </source>
</evidence>
<reference evidence="4 5" key="1">
    <citation type="submission" date="2019-03" db="EMBL/GenBank/DDBJ databases">
        <title>Metabolic reconstructions from genomes of highly enriched 'Candidatus Accumulibacter' and 'Candidatus Competibacter' bioreactor populations.</title>
        <authorList>
            <person name="Annavajhala M.K."/>
            <person name="Welles L."/>
            <person name="Abbas B."/>
            <person name="Sorokin D."/>
            <person name="Park H."/>
            <person name="Van Loosdrecht M."/>
            <person name="Chandran K."/>
        </authorList>
    </citation>
    <scope>NUCLEOTIDE SEQUENCE [LARGE SCALE GENOMIC DNA]</scope>
    <source>
        <strain evidence="4 5">SBR_G</strain>
    </source>
</reference>
<dbReference type="Proteomes" id="UP000760480">
    <property type="component" value="Unassembled WGS sequence"/>
</dbReference>
<sequence>MPASSGTDLAPACTPRRSARNSSMQTTGRITLTGLLTTSGALICAASLIGFGGQIWWVFELASHFRPQYALTLGLCLPLLLYRRRYRWAAVFGAFAVLNAMCLAPRLLPLAEAAVHPGADQATFRVLLANVNAANRDYPKMRRAILKYEPDFIVLLEVTPWLLERLTEFDGRYPHRAVAPREDNFGIALLGRQPFLRTEIMQFGVAGLPSITAEIAVGERRLILVGTHPLPPVSAEAAQNRNEQLAALALFARQARHPLLLLGDLNVSPWSPYFARLLTDSGLRDSADGRGILPSWPVGLAPLWIPIDHALYSDGVEILRRETGPTLGSDHYPVIVDFHLARS</sequence>
<keyword evidence="2" id="KW-0812">Transmembrane</keyword>
<feature type="region of interest" description="Disordered" evidence="1">
    <location>
        <begin position="1"/>
        <end position="25"/>
    </location>
</feature>
<dbReference type="Pfam" id="PF03372">
    <property type="entry name" value="Exo_endo_phos"/>
    <property type="match status" value="1"/>
</dbReference>
<keyword evidence="2" id="KW-0472">Membrane</keyword>
<feature type="transmembrane region" description="Helical" evidence="2">
    <location>
        <begin position="89"/>
        <end position="108"/>
    </location>
</feature>
<dbReference type="InterPro" id="IPR005135">
    <property type="entry name" value="Endo/exonuclease/phosphatase"/>
</dbReference>
<feature type="transmembrane region" description="Helical" evidence="2">
    <location>
        <begin position="30"/>
        <end position="59"/>
    </location>
</feature>
<gene>
    <name evidence="4" type="ORF">E4P82_12855</name>
</gene>
<evidence type="ECO:0000259" key="3">
    <source>
        <dbReference type="Pfam" id="PF03372"/>
    </source>
</evidence>
<proteinExistence type="predicted"/>
<evidence type="ECO:0000256" key="2">
    <source>
        <dbReference type="SAM" id="Phobius"/>
    </source>
</evidence>
<keyword evidence="2" id="KW-1133">Transmembrane helix</keyword>
<protein>
    <recommendedName>
        <fullName evidence="3">Endonuclease/exonuclease/phosphatase domain-containing protein</fullName>
    </recommendedName>
</protein>